<feature type="compositionally biased region" description="Low complexity" evidence="1">
    <location>
        <begin position="372"/>
        <end position="383"/>
    </location>
</feature>
<comment type="caution">
    <text evidence="2">The sequence shown here is derived from an EMBL/GenBank/DDBJ whole genome shotgun (WGS) entry which is preliminary data.</text>
</comment>
<accession>A0A8H3GJZ5</accession>
<feature type="compositionally biased region" description="Polar residues" evidence="1">
    <location>
        <begin position="466"/>
        <end position="485"/>
    </location>
</feature>
<feature type="compositionally biased region" description="Basic and acidic residues" evidence="1">
    <location>
        <begin position="338"/>
        <end position="348"/>
    </location>
</feature>
<organism evidence="2 3">
    <name type="scientific">Rhizoctonia solani</name>
    <dbReference type="NCBI Taxonomy" id="456999"/>
    <lineage>
        <taxon>Eukaryota</taxon>
        <taxon>Fungi</taxon>
        <taxon>Dikarya</taxon>
        <taxon>Basidiomycota</taxon>
        <taxon>Agaricomycotina</taxon>
        <taxon>Agaricomycetes</taxon>
        <taxon>Cantharellales</taxon>
        <taxon>Ceratobasidiaceae</taxon>
        <taxon>Rhizoctonia</taxon>
    </lineage>
</organism>
<evidence type="ECO:0000313" key="3">
    <source>
        <dbReference type="Proteomes" id="UP000663846"/>
    </source>
</evidence>
<evidence type="ECO:0000256" key="1">
    <source>
        <dbReference type="SAM" id="MobiDB-lite"/>
    </source>
</evidence>
<feature type="compositionally biased region" description="Polar residues" evidence="1">
    <location>
        <begin position="496"/>
        <end position="517"/>
    </location>
</feature>
<dbReference type="AlphaFoldDB" id="A0A8H3GJZ5"/>
<feature type="region of interest" description="Disordered" evidence="1">
    <location>
        <begin position="435"/>
        <end position="532"/>
    </location>
</feature>
<sequence length="640" mass="71307">MNIASASQSRPHGTMLSSRVSTSTAAPSHRRHKFSAERNFVVFPVQLDQRGQPKSPHEAFPFTSYTTIDLKTRHSYDPHLAKDVDNIWVRTASYYKQKQSPQHEFIIFSVTGNNGMENFIALDRNVNVKSSSALISRSGKNGPLAQDYFHVSHYGDMKSLINHCGHTTSEDTCSHVEQVVFGQKSFSFAQLVVMASTISEVCPGYQLGATNCYWFASLIWECIFNLFGDSVTVHTRNSEERGKYKGLKIQGNHGNFQEVVQKYKSDFLDFTRALRDDAMSVVDRRSRRYSTMTFNPPEVEKDTSARAPPTESHRSRRVSTATILAAPDNVPRTQVSNSERDRKPERTRAVSLCPSNQSQERTSRLSASMNKDLPSLPPSASDSQTSRPRPRPAGDSRRNSRASIRESAFLPVSVPDTIPSDHGYSDVGKYLERAASARNRSSSRPVSVYVTPPNQVQPEPSPARITDSTRLKAQSLPSRPNSPGDESNRDRPRSPSLPTGSTQPEKRNSSALTSESSADPGPRKRTTSSIGRLRQALPKLLLPTVSESDDTIWESPEISPWIELESGDYLENHPFSDNASERLSYIEFPQPPGMRVAQGHKSRVHPSRIECADGSRRRRSQSSIGGDSRDSKYSLYGSQI</sequence>
<feature type="compositionally biased region" description="Polar residues" evidence="1">
    <location>
        <begin position="353"/>
        <end position="369"/>
    </location>
</feature>
<protein>
    <submittedName>
        <fullName evidence="2">Uncharacterized protein</fullName>
    </submittedName>
</protein>
<name>A0A8H3GJZ5_9AGAM</name>
<feature type="region of interest" description="Disordered" evidence="1">
    <location>
        <begin position="1"/>
        <end position="32"/>
    </location>
</feature>
<evidence type="ECO:0000313" key="2">
    <source>
        <dbReference type="EMBL" id="CAE6454468.1"/>
    </source>
</evidence>
<reference evidence="2" key="1">
    <citation type="submission" date="2021-01" db="EMBL/GenBank/DDBJ databases">
        <authorList>
            <person name="Kaushik A."/>
        </authorList>
    </citation>
    <scope>NUCLEOTIDE SEQUENCE</scope>
    <source>
        <strain evidence="2">AG1-1C</strain>
    </source>
</reference>
<dbReference type="EMBL" id="CAJMWS010000602">
    <property type="protein sequence ID" value="CAE6454468.1"/>
    <property type="molecule type" value="Genomic_DNA"/>
</dbReference>
<feature type="compositionally biased region" description="Polar residues" evidence="1">
    <location>
        <begin position="1"/>
        <end position="26"/>
    </location>
</feature>
<dbReference type="Proteomes" id="UP000663846">
    <property type="component" value="Unassembled WGS sequence"/>
</dbReference>
<feature type="compositionally biased region" description="Low complexity" evidence="1">
    <location>
        <begin position="435"/>
        <end position="444"/>
    </location>
</feature>
<gene>
    <name evidence="2" type="ORF">RDB_LOCUS149832</name>
</gene>
<feature type="region of interest" description="Disordered" evidence="1">
    <location>
        <begin position="595"/>
        <end position="640"/>
    </location>
</feature>
<proteinExistence type="predicted"/>
<feature type="region of interest" description="Disordered" evidence="1">
    <location>
        <begin position="292"/>
        <end position="408"/>
    </location>
</feature>